<keyword evidence="2" id="KW-1185">Reference proteome</keyword>
<name>A0A9X3RET6_9CORY</name>
<sequence length="166" mass="18658">MTTSTSTRPLPDFVFLRPPTPAVAVQVTEEEVTDSFRDANTPPPQRIAQIVKMWLEALEGRRPIDHLRRAPFGERVLEQLRVRRHVRPEPTSGRVEKGASIISLHIQPSAGDCVRFCASVQMGERVRAIAGSMSQHTQKRRAELHQLHSSARRGVKVWAIDSLSLI</sequence>
<evidence type="ECO:0000313" key="2">
    <source>
        <dbReference type="Proteomes" id="UP001146469"/>
    </source>
</evidence>
<dbReference type="Proteomes" id="UP001146469">
    <property type="component" value="Unassembled WGS sequence"/>
</dbReference>
<proteinExistence type="predicted"/>
<evidence type="ECO:0000313" key="1">
    <source>
        <dbReference type="EMBL" id="MCZ9288950.1"/>
    </source>
</evidence>
<reference evidence="1" key="1">
    <citation type="submission" date="2022-02" db="EMBL/GenBank/DDBJ databases">
        <title>Corynebacterium sp. from urogenital microbiome.</title>
        <authorList>
            <person name="Cappelli E.A."/>
            <person name="Ribeiro T.G."/>
            <person name="Peixe L."/>
        </authorList>
    </citation>
    <scope>NUCLEOTIDE SEQUENCE</scope>
    <source>
        <strain evidence="1">C8Ua_174</strain>
    </source>
</reference>
<dbReference type="InterPro" id="IPR045596">
    <property type="entry name" value="DUF6459"/>
</dbReference>
<dbReference type="EMBL" id="JAKMUT010000001">
    <property type="protein sequence ID" value="MCZ9288950.1"/>
    <property type="molecule type" value="Genomic_DNA"/>
</dbReference>
<dbReference type="AlphaFoldDB" id="A0A9X3RET6"/>
<comment type="caution">
    <text evidence="1">The sequence shown here is derived from an EMBL/GenBank/DDBJ whole genome shotgun (WGS) entry which is preliminary data.</text>
</comment>
<accession>A0A9X3RET6</accession>
<protein>
    <submittedName>
        <fullName evidence="1">Rv3235 family protein</fullName>
    </submittedName>
</protein>
<gene>
    <name evidence="1" type="ORF">L8V00_01805</name>
</gene>
<organism evidence="1 2">
    <name type="scientific">Corynebacterium evansiae</name>
    <dbReference type="NCBI Taxonomy" id="2913499"/>
    <lineage>
        <taxon>Bacteria</taxon>
        <taxon>Bacillati</taxon>
        <taxon>Actinomycetota</taxon>
        <taxon>Actinomycetes</taxon>
        <taxon>Mycobacteriales</taxon>
        <taxon>Corynebacteriaceae</taxon>
        <taxon>Corynebacterium</taxon>
    </lineage>
</organism>
<dbReference type="Pfam" id="PF20060">
    <property type="entry name" value="DUF6459"/>
    <property type="match status" value="1"/>
</dbReference>
<dbReference type="RefSeq" id="WP_035004308.1">
    <property type="nucleotide sequence ID" value="NZ_JAKMUT010000001.1"/>
</dbReference>